<organism evidence="1 2">
    <name type="scientific">Mucilaginibacter pocheonensis</name>
    <dbReference type="NCBI Taxonomy" id="398050"/>
    <lineage>
        <taxon>Bacteria</taxon>
        <taxon>Pseudomonadati</taxon>
        <taxon>Bacteroidota</taxon>
        <taxon>Sphingobacteriia</taxon>
        <taxon>Sphingobacteriales</taxon>
        <taxon>Sphingobacteriaceae</taxon>
        <taxon>Mucilaginibacter</taxon>
    </lineage>
</organism>
<dbReference type="EMBL" id="JAVDUU010000001">
    <property type="protein sequence ID" value="MDR6941376.1"/>
    <property type="molecule type" value="Genomic_DNA"/>
</dbReference>
<accession>A0ABU1T7J5</accession>
<name>A0ABU1T7J5_9SPHI</name>
<proteinExistence type="predicted"/>
<dbReference type="RefSeq" id="WP_310093057.1">
    <property type="nucleotide sequence ID" value="NZ_JAVDUU010000001.1"/>
</dbReference>
<sequence>MKKYMVILPLSAISIFVSIPKGADAQFIVGSVISSTVGRVIRAIDLEVQRMQNQTIWLQNAQKALENQLSKLKLDEISNWSSKQKDLFGQYYQELWEIKTTIAYYSKISELTQKQVALVNAYNQAWNLLKSDKHFTTDELAYMTKVYSGILQASVNDLDQILLVINANKTRMPDAKRMEIVNKAADHMDTNYNDLQQFNNQNKLLSLQRASDENEILTLKKYYGID</sequence>
<protein>
    <submittedName>
        <fullName evidence="1">Mannitol-specific phosphotransferase system IIBC component</fullName>
    </submittedName>
</protein>
<keyword evidence="2" id="KW-1185">Reference proteome</keyword>
<comment type="caution">
    <text evidence="1">The sequence shown here is derived from an EMBL/GenBank/DDBJ whole genome shotgun (WGS) entry which is preliminary data.</text>
</comment>
<evidence type="ECO:0000313" key="1">
    <source>
        <dbReference type="EMBL" id="MDR6941376.1"/>
    </source>
</evidence>
<evidence type="ECO:0000313" key="2">
    <source>
        <dbReference type="Proteomes" id="UP001247620"/>
    </source>
</evidence>
<reference evidence="1 2" key="1">
    <citation type="submission" date="2023-07" db="EMBL/GenBank/DDBJ databases">
        <title>Sorghum-associated microbial communities from plants grown in Nebraska, USA.</title>
        <authorList>
            <person name="Schachtman D."/>
        </authorList>
    </citation>
    <scope>NUCLEOTIDE SEQUENCE [LARGE SCALE GENOMIC DNA]</scope>
    <source>
        <strain evidence="1 2">3262</strain>
    </source>
</reference>
<dbReference type="Proteomes" id="UP001247620">
    <property type="component" value="Unassembled WGS sequence"/>
</dbReference>
<gene>
    <name evidence="1" type="ORF">J2W55_001204</name>
</gene>